<evidence type="ECO:0000313" key="2">
    <source>
        <dbReference type="Proteomes" id="UP000215405"/>
    </source>
</evidence>
<name>A0A231V184_9HYPH</name>
<keyword evidence="2" id="KW-1185">Reference proteome</keyword>
<reference evidence="2" key="1">
    <citation type="journal article" date="2017" name="Int. J. Syst. Evol. Microbiol.">
        <title>Notoacmeibacter marinus gen. nov., sp. nov., isolated from the gut of a limpet and proposal of Notoacmeibacteraceae fam. nov. in the order Rhizobiales of the class Alphaproteobacteria.</title>
        <authorList>
            <person name="Huang Z."/>
            <person name="Guo F."/>
            <person name="Lai Q."/>
        </authorList>
    </citation>
    <scope>NUCLEOTIDE SEQUENCE [LARGE SCALE GENOMIC DNA]</scope>
    <source>
        <strain evidence="2">XMTR2A4</strain>
    </source>
</reference>
<sequence>MGGYEIRNPDPIFPVAVGVGPTSKNQNNCQVISYLQSTPDLNNKDASRFFVSGTGEQTIHNGCAGPSLLTPKGYDPTVE</sequence>
<dbReference type="AlphaFoldDB" id="A0A231V184"/>
<comment type="caution">
    <text evidence="1">The sequence shown here is derived from an EMBL/GenBank/DDBJ whole genome shotgun (WGS) entry which is preliminary data.</text>
</comment>
<gene>
    <name evidence="1" type="ORF">B7H23_02285</name>
</gene>
<proteinExistence type="predicted"/>
<dbReference type="Proteomes" id="UP000215405">
    <property type="component" value="Unassembled WGS sequence"/>
</dbReference>
<protein>
    <submittedName>
        <fullName evidence="1">Uncharacterized protein</fullName>
    </submittedName>
</protein>
<dbReference type="EMBL" id="NBYO01000001">
    <property type="protein sequence ID" value="OXT01801.1"/>
    <property type="molecule type" value="Genomic_DNA"/>
</dbReference>
<organism evidence="1 2">
    <name type="scientific">Notoacmeibacter marinus</name>
    <dbReference type="NCBI Taxonomy" id="1876515"/>
    <lineage>
        <taxon>Bacteria</taxon>
        <taxon>Pseudomonadati</taxon>
        <taxon>Pseudomonadota</taxon>
        <taxon>Alphaproteobacteria</taxon>
        <taxon>Hyphomicrobiales</taxon>
        <taxon>Notoacmeibacteraceae</taxon>
        <taxon>Notoacmeibacter</taxon>
    </lineage>
</organism>
<accession>A0A231V184</accession>
<evidence type="ECO:0000313" key="1">
    <source>
        <dbReference type="EMBL" id="OXT01801.1"/>
    </source>
</evidence>